<evidence type="ECO:0000313" key="1">
    <source>
        <dbReference type="EMBL" id="KAJ8676767.1"/>
    </source>
</evidence>
<dbReference type="Proteomes" id="UP001239111">
    <property type="component" value="Chromosome 2"/>
</dbReference>
<name>A0ACC2P2U4_9HYME</name>
<organism evidence="1 2">
    <name type="scientific">Eretmocerus hayati</name>
    <dbReference type="NCBI Taxonomy" id="131215"/>
    <lineage>
        <taxon>Eukaryota</taxon>
        <taxon>Metazoa</taxon>
        <taxon>Ecdysozoa</taxon>
        <taxon>Arthropoda</taxon>
        <taxon>Hexapoda</taxon>
        <taxon>Insecta</taxon>
        <taxon>Pterygota</taxon>
        <taxon>Neoptera</taxon>
        <taxon>Endopterygota</taxon>
        <taxon>Hymenoptera</taxon>
        <taxon>Apocrita</taxon>
        <taxon>Proctotrupomorpha</taxon>
        <taxon>Chalcidoidea</taxon>
        <taxon>Aphelinidae</taxon>
        <taxon>Aphelininae</taxon>
        <taxon>Eretmocerus</taxon>
    </lineage>
</organism>
<accession>A0ACC2P2U4</accession>
<sequence length="493" mass="56100">MAEGEDQVAAKGKSNSASRAPRYTQLEKVIILSCIEPWKKIVENVRTNARVNEAKADAWKQITLDYAEESMKHDIKVPRSTDQLKAFWKAEKKKSRDIDSVVKTHAMGTGGGDALELDATTSSINSLVHTIQPALDFTLENSYDSSAQFEDQHQDESEPSEVPVNSESSVKSETLMVKNDPTSNEDLEKKLRIEDTIDLTEWDDPSTNGFVKDDPDSPNEESDEDDLMELHKKLIETARLKRIAERAAHRENLLNEIADDEQDYSKNKKDQKPSKQQRKIHGNPKIKVEKMKVAAKTRVAAKGKSVAKSFRDKKLNKNRVSQNLALRLKYFNPSGVVVPNVSKGDVQQGDSRVLPEPKVSKISADESPSKILSERQSDDLDNYSSECDSPKKNPINRNKLPGILKRRMEKCQENCDPHEIPTYKKINVQPSASELEQEERLRRVQESRDQQREAHQQRMRTYSKEDRYWDIKLETATLERDFVLARQGGKESS</sequence>
<keyword evidence="2" id="KW-1185">Reference proteome</keyword>
<protein>
    <submittedName>
        <fullName evidence="1">Uncharacterized protein</fullName>
    </submittedName>
</protein>
<reference evidence="1" key="1">
    <citation type="submission" date="2023-04" db="EMBL/GenBank/DDBJ databases">
        <title>A chromosome-level genome assembly of the parasitoid wasp Eretmocerus hayati.</title>
        <authorList>
            <person name="Zhong Y."/>
            <person name="Liu S."/>
            <person name="Liu Y."/>
        </authorList>
    </citation>
    <scope>NUCLEOTIDE SEQUENCE</scope>
    <source>
        <strain evidence="1">ZJU_SS_LIU_2023</strain>
    </source>
</reference>
<comment type="caution">
    <text evidence="1">The sequence shown here is derived from an EMBL/GenBank/DDBJ whole genome shotgun (WGS) entry which is preliminary data.</text>
</comment>
<evidence type="ECO:0000313" key="2">
    <source>
        <dbReference type="Proteomes" id="UP001239111"/>
    </source>
</evidence>
<proteinExistence type="predicted"/>
<dbReference type="EMBL" id="CM056742">
    <property type="protein sequence ID" value="KAJ8676767.1"/>
    <property type="molecule type" value="Genomic_DNA"/>
</dbReference>
<gene>
    <name evidence="1" type="ORF">QAD02_012554</name>
</gene>